<organism evidence="2 3">
    <name type="scientific">Mucilaginibacter agri</name>
    <dbReference type="NCBI Taxonomy" id="2695265"/>
    <lineage>
        <taxon>Bacteria</taxon>
        <taxon>Pseudomonadati</taxon>
        <taxon>Bacteroidota</taxon>
        <taxon>Sphingobacteriia</taxon>
        <taxon>Sphingobacteriales</taxon>
        <taxon>Sphingobacteriaceae</taxon>
        <taxon>Mucilaginibacter</taxon>
    </lineage>
</organism>
<evidence type="ECO:0000313" key="2">
    <source>
        <dbReference type="EMBL" id="NCD69171.1"/>
    </source>
</evidence>
<protein>
    <submittedName>
        <fullName evidence="2">DinB family protein</fullName>
    </submittedName>
</protein>
<reference evidence="2" key="1">
    <citation type="submission" date="2020-01" db="EMBL/GenBank/DDBJ databases">
        <authorList>
            <person name="Seo Y.L."/>
        </authorList>
    </citation>
    <scope>NUCLEOTIDE SEQUENCE</scope>
    <source>
        <strain evidence="2">R11</strain>
    </source>
</reference>
<accession>A0A965ZGC6</accession>
<dbReference type="AlphaFoldDB" id="A0A965ZGC6"/>
<dbReference type="Proteomes" id="UP000638732">
    <property type="component" value="Unassembled WGS sequence"/>
</dbReference>
<dbReference type="Gene3D" id="1.20.120.450">
    <property type="entry name" value="dinb family like domain"/>
    <property type="match status" value="1"/>
</dbReference>
<comment type="caution">
    <text evidence="2">The sequence shown here is derived from an EMBL/GenBank/DDBJ whole genome shotgun (WGS) entry which is preliminary data.</text>
</comment>
<dbReference type="EMBL" id="WWEO01000041">
    <property type="protein sequence ID" value="NCD69171.1"/>
    <property type="molecule type" value="Genomic_DNA"/>
</dbReference>
<name>A0A965ZGC6_9SPHI</name>
<dbReference type="RefSeq" id="WP_166585158.1">
    <property type="nucleotide sequence ID" value="NZ_WWEO01000041.1"/>
</dbReference>
<evidence type="ECO:0000259" key="1">
    <source>
        <dbReference type="Pfam" id="PF12867"/>
    </source>
</evidence>
<feature type="domain" description="DinB-like" evidence="1">
    <location>
        <begin position="35"/>
        <end position="164"/>
    </location>
</feature>
<keyword evidence="3" id="KW-1185">Reference proteome</keyword>
<reference evidence="2" key="2">
    <citation type="submission" date="2020-10" db="EMBL/GenBank/DDBJ databases">
        <title>Mucilaginibacter sp. nov., isolated from soil.</title>
        <authorList>
            <person name="Jeon C.O."/>
        </authorList>
    </citation>
    <scope>NUCLEOTIDE SEQUENCE</scope>
    <source>
        <strain evidence="2">R11</strain>
    </source>
</reference>
<evidence type="ECO:0000313" key="3">
    <source>
        <dbReference type="Proteomes" id="UP000638732"/>
    </source>
</evidence>
<dbReference type="SUPFAM" id="SSF109854">
    <property type="entry name" value="DinB/YfiT-like putative metalloenzymes"/>
    <property type="match status" value="1"/>
</dbReference>
<gene>
    <name evidence="2" type="ORF">GSY63_07370</name>
</gene>
<proteinExistence type="predicted"/>
<dbReference type="Pfam" id="PF12867">
    <property type="entry name" value="DinB_2"/>
    <property type="match status" value="1"/>
</dbReference>
<dbReference type="InterPro" id="IPR034660">
    <property type="entry name" value="DinB/YfiT-like"/>
</dbReference>
<dbReference type="InterPro" id="IPR024775">
    <property type="entry name" value="DinB-like"/>
</dbReference>
<sequence>MNAPLPSDYSPMQAGYIAAASNKGDIIGLLNSLKDDTYTYLMALPAEKADYAYAEGKWTIKQLIGHMSDTERVFAYRLLCFARGEQQVLPGFDQDEYEASNNVASRTLQDLAEEFKMLRQVNMYVINNLSAEQLEIRGKASDYTITVKALLYAMAGHEIHHMNILKERY</sequence>